<gene>
    <name evidence="2" type="ORF">NEDG_02103</name>
</gene>
<feature type="domain" description="Sm" evidence="1">
    <location>
        <begin position="5"/>
        <end position="64"/>
    </location>
</feature>
<dbReference type="Gene3D" id="2.30.30.100">
    <property type="match status" value="1"/>
</dbReference>
<name>A0A177EJM0_9MICR</name>
<accession>A0A177EJM0</accession>
<proteinExistence type="predicted"/>
<dbReference type="VEuPathDB" id="MicrosporidiaDB:NEDG_02103"/>
<comment type="caution">
    <text evidence="2">The sequence shown here is derived from an EMBL/GenBank/DDBJ whole genome shotgun (WGS) entry which is preliminary data.</text>
</comment>
<evidence type="ECO:0000313" key="3">
    <source>
        <dbReference type="Proteomes" id="UP000185944"/>
    </source>
</evidence>
<dbReference type="AlphaFoldDB" id="A0A177EJM0"/>
<organism evidence="2 3">
    <name type="scientific">Nematocida displodere</name>
    <dbReference type="NCBI Taxonomy" id="1805483"/>
    <lineage>
        <taxon>Eukaryota</taxon>
        <taxon>Fungi</taxon>
        <taxon>Fungi incertae sedis</taxon>
        <taxon>Microsporidia</taxon>
        <taxon>Nematocida</taxon>
    </lineage>
</organism>
<evidence type="ECO:0000313" key="2">
    <source>
        <dbReference type="EMBL" id="OAG32184.1"/>
    </source>
</evidence>
<dbReference type="InterPro" id="IPR010920">
    <property type="entry name" value="LSM_dom_sf"/>
</dbReference>
<dbReference type="Proteomes" id="UP000185944">
    <property type="component" value="Unassembled WGS sequence"/>
</dbReference>
<protein>
    <recommendedName>
        <fullName evidence="1">Sm domain-containing protein</fullName>
    </recommendedName>
</protein>
<keyword evidence="3" id="KW-1185">Reference proteome</keyword>
<dbReference type="OrthoDB" id="29543at2759"/>
<dbReference type="GO" id="GO:0032991">
    <property type="term" value="C:protein-containing complex"/>
    <property type="evidence" value="ECO:0007669"/>
    <property type="project" value="UniProtKB-ARBA"/>
</dbReference>
<dbReference type="SMART" id="SM00651">
    <property type="entry name" value="Sm"/>
    <property type="match status" value="1"/>
</dbReference>
<sequence>MHPVEFVRGLLGTKVLVTLRDREEIRGSLKMFDEHFNLMVSDIEGHPAKEILFLRSDNVLSITEVA</sequence>
<dbReference type="GeneID" id="93648453"/>
<reference evidence="2 3" key="1">
    <citation type="submission" date="2016-02" db="EMBL/GenBank/DDBJ databases">
        <title>Discovery of a natural microsporidian pathogen with a broad tissue tropism in Caenorhabditis elegans.</title>
        <authorList>
            <person name="Luallen R.J."/>
            <person name="Reinke A.W."/>
            <person name="Tong L."/>
            <person name="Botts M.R."/>
            <person name="Felix M.-A."/>
            <person name="Troemel E.R."/>
        </authorList>
    </citation>
    <scope>NUCLEOTIDE SEQUENCE [LARGE SCALE GENOMIC DNA]</scope>
    <source>
        <strain evidence="2 3">JUm2807</strain>
    </source>
</reference>
<evidence type="ECO:0000259" key="1">
    <source>
        <dbReference type="SMART" id="SM00651"/>
    </source>
</evidence>
<dbReference type="RefSeq" id="XP_067545677.1">
    <property type="nucleotide sequence ID" value="XM_067689521.1"/>
</dbReference>
<dbReference type="EMBL" id="LTDL01000011">
    <property type="protein sequence ID" value="OAG32184.1"/>
    <property type="molecule type" value="Genomic_DNA"/>
</dbReference>
<dbReference type="SUPFAM" id="SSF50182">
    <property type="entry name" value="Sm-like ribonucleoproteins"/>
    <property type="match status" value="1"/>
</dbReference>
<dbReference type="InterPro" id="IPR001163">
    <property type="entry name" value="Sm_dom_euk/arc"/>
</dbReference>
<dbReference type="Pfam" id="PF01423">
    <property type="entry name" value="LSM"/>
    <property type="match status" value="1"/>
</dbReference>